<feature type="domain" description="IF rod" evidence="5">
    <location>
        <begin position="11"/>
        <end position="99"/>
    </location>
</feature>
<dbReference type="GO" id="GO:0042383">
    <property type="term" value="C:sarcolemma"/>
    <property type="evidence" value="ECO:0007669"/>
    <property type="project" value="TreeGrafter"/>
</dbReference>
<dbReference type="PROSITE" id="PS51842">
    <property type="entry name" value="IF_ROD_2"/>
    <property type="match status" value="1"/>
</dbReference>
<evidence type="ECO:0000256" key="3">
    <source>
        <dbReference type="SAM" id="Coils"/>
    </source>
</evidence>
<dbReference type="SMART" id="SM01391">
    <property type="entry name" value="Filament"/>
    <property type="match status" value="1"/>
</dbReference>
<keyword evidence="7" id="KW-1185">Reference proteome</keyword>
<feature type="region of interest" description="Disordered" evidence="4">
    <location>
        <begin position="511"/>
        <end position="610"/>
    </location>
</feature>
<evidence type="ECO:0000259" key="5">
    <source>
        <dbReference type="PROSITE" id="PS51842"/>
    </source>
</evidence>
<proteinExistence type="predicted"/>
<comment type="caution">
    <text evidence="6">The sequence shown here is derived from an EMBL/GenBank/DDBJ whole genome shotgun (WGS) entry which is preliminary data.</text>
</comment>
<protein>
    <recommendedName>
        <fullName evidence="5">IF rod domain-containing protein</fullName>
    </recommendedName>
</protein>
<dbReference type="GO" id="GO:0043034">
    <property type="term" value="C:costamere"/>
    <property type="evidence" value="ECO:0007669"/>
    <property type="project" value="TreeGrafter"/>
</dbReference>
<dbReference type="InterPro" id="IPR030634">
    <property type="entry name" value="SYNM"/>
</dbReference>
<dbReference type="GO" id="GO:0005200">
    <property type="term" value="F:structural constituent of cytoskeleton"/>
    <property type="evidence" value="ECO:0007669"/>
    <property type="project" value="InterPro"/>
</dbReference>
<dbReference type="Proteomes" id="UP000824540">
    <property type="component" value="Unassembled WGS sequence"/>
</dbReference>
<dbReference type="GO" id="GO:0019215">
    <property type="term" value="F:intermediate filament binding"/>
    <property type="evidence" value="ECO:0007669"/>
    <property type="project" value="TreeGrafter"/>
</dbReference>
<dbReference type="GO" id="GO:0060053">
    <property type="term" value="C:neurofilament cytoskeleton"/>
    <property type="evidence" value="ECO:0007669"/>
    <property type="project" value="TreeGrafter"/>
</dbReference>
<feature type="compositionally biased region" description="Basic and acidic residues" evidence="4">
    <location>
        <begin position="472"/>
        <end position="483"/>
    </location>
</feature>
<feature type="compositionally biased region" description="Basic and acidic residues" evidence="4">
    <location>
        <begin position="545"/>
        <end position="574"/>
    </location>
</feature>
<evidence type="ECO:0000256" key="2">
    <source>
        <dbReference type="ARBA" id="ARBA00023054"/>
    </source>
</evidence>
<dbReference type="InterPro" id="IPR039008">
    <property type="entry name" value="IF_rod_dom"/>
</dbReference>
<dbReference type="SUPFAM" id="SSF64593">
    <property type="entry name" value="Intermediate filament protein, coiled coil region"/>
    <property type="match status" value="1"/>
</dbReference>
<organism evidence="6 7">
    <name type="scientific">Albula glossodonta</name>
    <name type="common">roundjaw bonefish</name>
    <dbReference type="NCBI Taxonomy" id="121402"/>
    <lineage>
        <taxon>Eukaryota</taxon>
        <taxon>Metazoa</taxon>
        <taxon>Chordata</taxon>
        <taxon>Craniata</taxon>
        <taxon>Vertebrata</taxon>
        <taxon>Euteleostomi</taxon>
        <taxon>Actinopterygii</taxon>
        <taxon>Neopterygii</taxon>
        <taxon>Teleostei</taxon>
        <taxon>Albuliformes</taxon>
        <taxon>Albulidae</taxon>
        <taxon>Albula</taxon>
    </lineage>
</organism>
<dbReference type="EMBL" id="JAFBMS010000040">
    <property type="protein sequence ID" value="KAG9340755.1"/>
    <property type="molecule type" value="Genomic_DNA"/>
</dbReference>
<keyword evidence="1" id="KW-0403">Intermediate filament</keyword>
<gene>
    <name evidence="6" type="ORF">JZ751_020347</name>
</gene>
<dbReference type="GO" id="GO:0045104">
    <property type="term" value="P:intermediate filament cytoskeleton organization"/>
    <property type="evidence" value="ECO:0007669"/>
    <property type="project" value="InterPro"/>
</dbReference>
<evidence type="ECO:0000313" key="7">
    <source>
        <dbReference type="Proteomes" id="UP000824540"/>
    </source>
</evidence>
<dbReference type="PANTHER" id="PTHR47136">
    <property type="entry name" value="SYNEMIN"/>
    <property type="match status" value="1"/>
</dbReference>
<feature type="coiled-coil region" evidence="3">
    <location>
        <begin position="1"/>
        <end position="145"/>
    </location>
</feature>
<feature type="region of interest" description="Disordered" evidence="4">
    <location>
        <begin position="447"/>
        <end position="498"/>
    </location>
</feature>
<dbReference type="OrthoDB" id="9949055at2759"/>
<dbReference type="GO" id="GO:0008307">
    <property type="term" value="F:structural constituent of muscle"/>
    <property type="evidence" value="ECO:0007669"/>
    <property type="project" value="InterPro"/>
</dbReference>
<evidence type="ECO:0000313" key="6">
    <source>
        <dbReference type="EMBL" id="KAG9340755.1"/>
    </source>
</evidence>
<reference evidence="6" key="1">
    <citation type="thesis" date="2021" institute="BYU ScholarsArchive" country="Provo, UT, USA">
        <title>Applications of and Algorithms for Genome Assembly and Genomic Analyses with an Emphasis on Marine Teleosts.</title>
        <authorList>
            <person name="Pickett B.D."/>
        </authorList>
    </citation>
    <scope>NUCLEOTIDE SEQUENCE</scope>
    <source>
        <strain evidence="6">HI-2016</strain>
    </source>
</reference>
<dbReference type="GO" id="GO:0031443">
    <property type="term" value="P:fast-twitch skeletal muscle fiber contraction"/>
    <property type="evidence" value="ECO:0007669"/>
    <property type="project" value="TreeGrafter"/>
</dbReference>
<feature type="coiled-coil region" evidence="3">
    <location>
        <begin position="203"/>
        <end position="251"/>
    </location>
</feature>
<feature type="region of interest" description="Disordered" evidence="4">
    <location>
        <begin position="350"/>
        <end position="427"/>
    </location>
</feature>
<dbReference type="PANTHER" id="PTHR47136:SF1">
    <property type="entry name" value="SYNEMIN"/>
    <property type="match status" value="1"/>
</dbReference>
<feature type="compositionally biased region" description="Polar residues" evidence="4">
    <location>
        <begin position="366"/>
        <end position="377"/>
    </location>
</feature>
<dbReference type="Pfam" id="PF00038">
    <property type="entry name" value="Filament"/>
    <property type="match status" value="1"/>
</dbReference>
<sequence>MLQLRRTFDNEKIQLQDLNARLQQYLSRVKQLEQENAFLIKEINTIRQEKTVEWEKQYLPELREVRRAVDQLAFEKSKAEMEREKLRRELQNIQELCCQETVICRDIEGERKGYEKQLHHALKKNAALEERLLQLENEYRCLEDAHMQDISHLRNEVHSRPLPVIVTQKYQGPPAVTMEEMEEYALCLSEQWMENFEVYRCRVEDLEESIKADQAKLEELHREKMQYVAELQKLRAEADKQNEMQLQLEDQLRSMHDNCLLEFEQYQGEGKDTFQKMDQNTRGTSRKIDIKMPAQPWATPKRLEGWKQYPYSLRSETQYTDLASTLKASFESSQIRSTSPARVIPISVYGKDQQSSSARRDMPSFTRASQAATNIQKKTVEDKSIRPKEVPRQLGKDSAPKYEPRISTSPDPGPPPAINKTSTVLPQSPKSTIIVNGQENVNQDFHEVETKDSEDTDTNKVSMEESMTPDQEDVRSDNSSEHVELDEEEASSSDEKMVDYIFMEEIIEKVMRPAGLDTKLSTSPDSKIEELENNSHSGKLPESNTDTKKSTVTDDTEYTKEESVWVREGSRDADVPNSSHAQETEYFVSTPDDSISEPEEEFGISSSGHYGMVEDLSDERYYQEASPINPRYKEDIGYRSAPRTSYLTSEHAFSKDRFPECIIEEEVHVSPSVQESMLEILREDSMDPKQQLKGALEKLQGTVSGSLQEELSLLTESSEESPENLSVNVRKVQQVSDNGTVTITAELNVSQSLDDSNLLEAGASDKEVLTMLQSSHPAFKHTIDGRSDGGYTVKVSRDQDTELESTTATASTDGQNLEGFSAEDLTNNIQKTERVIKLGPSDRSLSFQMDVGSVASLPAEGGAQKFQGFSQDLGDAGPDSGEVRDGVYSYVQRTTITKGHVDESTHSQGHEGEARKWEGLAAEPVEFSQVMTTQFVDPQLKVIQEKKVATIYLETAMEE</sequence>
<keyword evidence="2 3" id="KW-0175">Coiled coil</keyword>
<evidence type="ECO:0000256" key="1">
    <source>
        <dbReference type="ARBA" id="ARBA00022754"/>
    </source>
</evidence>
<dbReference type="AlphaFoldDB" id="A0A8T2NK51"/>
<name>A0A8T2NK51_9TELE</name>
<dbReference type="Gene3D" id="1.20.5.1160">
    <property type="entry name" value="Vasodilator-stimulated phosphoprotein"/>
    <property type="match status" value="1"/>
</dbReference>
<dbReference type="GO" id="GO:0017166">
    <property type="term" value="F:vinculin binding"/>
    <property type="evidence" value="ECO:0007669"/>
    <property type="project" value="TreeGrafter"/>
</dbReference>
<dbReference type="GO" id="GO:0005882">
    <property type="term" value="C:intermediate filament"/>
    <property type="evidence" value="ECO:0007669"/>
    <property type="project" value="UniProtKB-KW"/>
</dbReference>
<accession>A0A8T2NK51</accession>
<feature type="compositionally biased region" description="Basic and acidic residues" evidence="4">
    <location>
        <begin position="378"/>
        <end position="404"/>
    </location>
</feature>
<evidence type="ECO:0000256" key="4">
    <source>
        <dbReference type="SAM" id="MobiDB-lite"/>
    </source>
</evidence>